<sequence length="103" mass="11119">MAAIDRYSPRDGDAVLPIFSLKGRTAIVSGAGAGIGLAVADAFAEAGANVVIWYNNNKKAVERAEEMGKKWDVKKDSGASLFSTVQPPSRKTRYIPNKTHKRL</sequence>
<keyword evidence="6" id="KW-1185">Reference proteome</keyword>
<dbReference type="Proteomes" id="UP000244722">
    <property type="component" value="Unassembled WGS sequence"/>
</dbReference>
<dbReference type="EMBL" id="NESQ01000444">
    <property type="protein sequence ID" value="PUU72915.1"/>
    <property type="molecule type" value="Genomic_DNA"/>
</dbReference>
<evidence type="ECO:0000256" key="3">
    <source>
        <dbReference type="ARBA" id="ARBA00023002"/>
    </source>
</evidence>
<keyword evidence="2" id="KW-0521">NADP</keyword>
<dbReference type="OrthoDB" id="5381570at2759"/>
<keyword evidence="3" id="KW-0560">Oxidoreductase</keyword>
<dbReference type="PANTHER" id="PTHR43008:SF13">
    <property type="entry name" value="L-XYLULOSE REDUCTASE-RELATED"/>
    <property type="match status" value="1"/>
</dbReference>
<dbReference type="InterPro" id="IPR002347">
    <property type="entry name" value="SDR_fam"/>
</dbReference>
<comment type="similarity">
    <text evidence="1">Belongs to the short-chain dehydrogenases/reductases (SDR) family.</text>
</comment>
<evidence type="ECO:0000313" key="5">
    <source>
        <dbReference type="EMBL" id="PUU72915.1"/>
    </source>
</evidence>
<evidence type="ECO:0000256" key="4">
    <source>
        <dbReference type="SAM" id="MobiDB-lite"/>
    </source>
</evidence>
<name>A0A2T6ZBP6_TUBBO</name>
<evidence type="ECO:0000313" key="6">
    <source>
        <dbReference type="Proteomes" id="UP000244722"/>
    </source>
</evidence>
<feature type="region of interest" description="Disordered" evidence="4">
    <location>
        <begin position="81"/>
        <end position="103"/>
    </location>
</feature>
<dbReference type="PANTHER" id="PTHR43008">
    <property type="entry name" value="BENZIL REDUCTASE"/>
    <property type="match status" value="1"/>
</dbReference>
<feature type="compositionally biased region" description="Basic residues" evidence="4">
    <location>
        <begin position="90"/>
        <end position="103"/>
    </location>
</feature>
<evidence type="ECO:0000256" key="2">
    <source>
        <dbReference type="ARBA" id="ARBA00022857"/>
    </source>
</evidence>
<accession>A0A2T6ZBP6</accession>
<protein>
    <submittedName>
        <fullName evidence="5">Uncharacterized protein</fullName>
    </submittedName>
</protein>
<dbReference type="InterPro" id="IPR036291">
    <property type="entry name" value="NAD(P)-bd_dom_sf"/>
</dbReference>
<dbReference type="Gene3D" id="3.40.50.720">
    <property type="entry name" value="NAD(P)-binding Rossmann-like Domain"/>
    <property type="match status" value="1"/>
</dbReference>
<evidence type="ECO:0000256" key="1">
    <source>
        <dbReference type="ARBA" id="ARBA00006484"/>
    </source>
</evidence>
<comment type="caution">
    <text evidence="5">The sequence shown here is derived from an EMBL/GenBank/DDBJ whole genome shotgun (WGS) entry which is preliminary data.</text>
</comment>
<dbReference type="STRING" id="42251.A0A2T6ZBP6"/>
<reference evidence="5 6" key="1">
    <citation type="submission" date="2017-04" db="EMBL/GenBank/DDBJ databases">
        <title>Draft genome sequence of Tuber borchii Vittad., a whitish edible truffle.</title>
        <authorList>
            <consortium name="DOE Joint Genome Institute"/>
            <person name="Murat C."/>
            <person name="Kuo A."/>
            <person name="Barry K.W."/>
            <person name="Clum A."/>
            <person name="Dockter R.B."/>
            <person name="Fauchery L."/>
            <person name="Iotti M."/>
            <person name="Kohler A."/>
            <person name="Labutti K."/>
            <person name="Lindquist E.A."/>
            <person name="Lipzen A."/>
            <person name="Ohm R.A."/>
            <person name="Wang M."/>
            <person name="Grigoriev I.V."/>
            <person name="Zambonelli A."/>
            <person name="Martin F.M."/>
        </authorList>
    </citation>
    <scope>NUCLEOTIDE SEQUENCE [LARGE SCALE GENOMIC DNA]</scope>
    <source>
        <strain evidence="5 6">Tbo3840</strain>
    </source>
</reference>
<dbReference type="GO" id="GO:0050664">
    <property type="term" value="F:oxidoreductase activity, acting on NAD(P)H, oxygen as acceptor"/>
    <property type="evidence" value="ECO:0007669"/>
    <property type="project" value="TreeGrafter"/>
</dbReference>
<dbReference type="Pfam" id="PF00106">
    <property type="entry name" value="adh_short"/>
    <property type="match status" value="1"/>
</dbReference>
<proteinExistence type="inferred from homology"/>
<organism evidence="5 6">
    <name type="scientific">Tuber borchii</name>
    <name type="common">White truffle</name>
    <dbReference type="NCBI Taxonomy" id="42251"/>
    <lineage>
        <taxon>Eukaryota</taxon>
        <taxon>Fungi</taxon>
        <taxon>Dikarya</taxon>
        <taxon>Ascomycota</taxon>
        <taxon>Pezizomycotina</taxon>
        <taxon>Pezizomycetes</taxon>
        <taxon>Pezizales</taxon>
        <taxon>Tuberaceae</taxon>
        <taxon>Tuber</taxon>
    </lineage>
</organism>
<dbReference type="AlphaFoldDB" id="A0A2T6ZBP6"/>
<dbReference type="GO" id="GO:0016616">
    <property type="term" value="F:oxidoreductase activity, acting on the CH-OH group of donors, NAD or NADP as acceptor"/>
    <property type="evidence" value="ECO:0007669"/>
    <property type="project" value="UniProtKB-ARBA"/>
</dbReference>
<dbReference type="SUPFAM" id="SSF51735">
    <property type="entry name" value="NAD(P)-binding Rossmann-fold domains"/>
    <property type="match status" value="1"/>
</dbReference>
<gene>
    <name evidence="5" type="ORF">B9Z19DRAFT_1136385</name>
</gene>